<evidence type="ECO:0000313" key="3">
    <source>
        <dbReference type="Proteomes" id="UP001589619"/>
    </source>
</evidence>
<feature type="signal peptide" evidence="1">
    <location>
        <begin position="1"/>
        <end position="21"/>
    </location>
</feature>
<protein>
    <recommendedName>
        <fullName evidence="4">Copper amine oxidase N-terminal domain-containing protein</fullName>
    </recommendedName>
</protein>
<comment type="caution">
    <text evidence="2">The sequence shown here is derived from an EMBL/GenBank/DDBJ whole genome shotgun (WGS) entry which is preliminary data.</text>
</comment>
<dbReference type="RefSeq" id="WP_344903301.1">
    <property type="nucleotide sequence ID" value="NZ_BAAAYO010000001.1"/>
</dbReference>
<reference evidence="2 3" key="1">
    <citation type="submission" date="2024-09" db="EMBL/GenBank/DDBJ databases">
        <authorList>
            <person name="Sun Q."/>
            <person name="Mori K."/>
        </authorList>
    </citation>
    <scope>NUCLEOTIDE SEQUENCE [LARGE SCALE GENOMIC DNA]</scope>
    <source>
        <strain evidence="2 3">JCM 12520</strain>
    </source>
</reference>
<organism evidence="2 3">
    <name type="scientific">Paenibacillus hodogayensis</name>
    <dbReference type="NCBI Taxonomy" id="279208"/>
    <lineage>
        <taxon>Bacteria</taxon>
        <taxon>Bacillati</taxon>
        <taxon>Bacillota</taxon>
        <taxon>Bacilli</taxon>
        <taxon>Bacillales</taxon>
        <taxon>Paenibacillaceae</taxon>
        <taxon>Paenibacillus</taxon>
    </lineage>
</organism>
<dbReference type="Proteomes" id="UP001589619">
    <property type="component" value="Unassembled WGS sequence"/>
</dbReference>
<dbReference type="EMBL" id="JBHMAG010000012">
    <property type="protein sequence ID" value="MFB9752775.1"/>
    <property type="molecule type" value="Genomic_DNA"/>
</dbReference>
<keyword evidence="1" id="KW-0732">Signal</keyword>
<keyword evidence="3" id="KW-1185">Reference proteome</keyword>
<feature type="chain" id="PRO_5045336626" description="Copper amine oxidase N-terminal domain-containing protein" evidence="1">
    <location>
        <begin position="22"/>
        <end position="358"/>
    </location>
</feature>
<evidence type="ECO:0008006" key="4">
    <source>
        <dbReference type="Google" id="ProtNLM"/>
    </source>
</evidence>
<gene>
    <name evidence="2" type="ORF">ACFFNY_14510</name>
</gene>
<proteinExistence type="predicted"/>
<sequence>MKKFVIGFICGAAVAASTAVAASDAIQAHLFPSEVFIRSGETTIQPIEVDGENPVINYNGKAYIPLRTFAEAFGLHARFEEGNPDDGVKHRITLKKYDMPDDNNLYLTDPDNHVHMGQFYMSRQPNGQYVLTRGTIRIDKALDNKAISISALDVNGKPIGSSNFVYIDGSNAAPPQPGETRTFSTLIALNGREVDSYKVAVRDVMTPIQNEQVGMFLNDGVVAALFPSNGFDPKPRQGDTMPFHASFQNNYKKEIVLEPYAWSWSVYRMDDNGETGPLVLEQPLPAISGPLAGWASYSIPVNLDLKRDKDGQPLAPGRYRIVLNRPDTVGYRSEGSDLVTEKLLTNTRTPNGFGFELE</sequence>
<accession>A0ABV5VWS1</accession>
<evidence type="ECO:0000313" key="2">
    <source>
        <dbReference type="EMBL" id="MFB9752775.1"/>
    </source>
</evidence>
<name>A0ABV5VWS1_9BACL</name>
<evidence type="ECO:0000256" key="1">
    <source>
        <dbReference type="SAM" id="SignalP"/>
    </source>
</evidence>